<accession>A0A3D8IQF8</accession>
<keyword evidence="3 10" id="KW-0132">Cell division</keyword>
<evidence type="ECO:0000256" key="4">
    <source>
        <dbReference type="ARBA" id="ARBA00022723"/>
    </source>
</evidence>
<sequence>MWYDILQQEQIAIKVLESRFIKSASKITESITTESTEIAILGRSNVGKSSLINLLLNHKLAKSSSTPGKTRLINFFGTTWQILKIKEQNQIHVMQDSRLVYDSNNKVKQQDFNTKLEADTICIPLVIVDFPGFGYAKVSKTMQHLWDKNLTEFIQKRKNIKLFCHLIDSRHINLEIDQKIESFLQSLLVARKDCRILKIFTKDDKLKKNELHKLRASGNITISTLKKNPQSIQNLFREILIQSLGIDIEKF</sequence>
<dbReference type="AlphaFoldDB" id="A0A3D8IQF8"/>
<keyword evidence="7 10" id="KW-0342">GTP-binding</keyword>
<gene>
    <name evidence="10" type="primary">engB</name>
    <name evidence="12" type="ORF">CQA53_00380</name>
</gene>
<keyword evidence="9 10" id="KW-0131">Cell cycle</keyword>
<dbReference type="InterPro" id="IPR027417">
    <property type="entry name" value="P-loop_NTPase"/>
</dbReference>
<dbReference type="OrthoDB" id="9804921at2"/>
<dbReference type="Gene3D" id="3.40.50.300">
    <property type="entry name" value="P-loop containing nucleotide triphosphate hydrolases"/>
    <property type="match status" value="1"/>
</dbReference>
<dbReference type="InterPro" id="IPR006073">
    <property type="entry name" value="GTP-bd"/>
</dbReference>
<dbReference type="InterPro" id="IPR019987">
    <property type="entry name" value="GTP-bd_ribosome_bio_YsxC"/>
</dbReference>
<evidence type="ECO:0000259" key="11">
    <source>
        <dbReference type="PROSITE" id="PS51706"/>
    </source>
</evidence>
<evidence type="ECO:0000256" key="7">
    <source>
        <dbReference type="ARBA" id="ARBA00023134"/>
    </source>
</evidence>
<organism evidence="12 13">
    <name type="scientific">Helicobacter didelphidarum</name>
    <dbReference type="NCBI Taxonomy" id="2040648"/>
    <lineage>
        <taxon>Bacteria</taxon>
        <taxon>Pseudomonadati</taxon>
        <taxon>Campylobacterota</taxon>
        <taxon>Epsilonproteobacteria</taxon>
        <taxon>Campylobacterales</taxon>
        <taxon>Helicobacteraceae</taxon>
        <taxon>Helicobacter</taxon>
    </lineage>
</organism>
<dbReference type="PANTHER" id="PTHR11649">
    <property type="entry name" value="MSS1/TRME-RELATED GTP-BINDING PROTEIN"/>
    <property type="match status" value="1"/>
</dbReference>
<comment type="function">
    <text evidence="10">Necessary for normal cell division and for the maintenance of normal septation.</text>
</comment>
<dbReference type="Proteomes" id="UP000256379">
    <property type="component" value="Unassembled WGS sequence"/>
</dbReference>
<dbReference type="PROSITE" id="PS51706">
    <property type="entry name" value="G_ENGB"/>
    <property type="match status" value="1"/>
</dbReference>
<evidence type="ECO:0000256" key="10">
    <source>
        <dbReference type="HAMAP-Rule" id="MF_00321"/>
    </source>
</evidence>
<dbReference type="HAMAP" id="MF_00321">
    <property type="entry name" value="GTPase_EngB"/>
    <property type="match status" value="1"/>
</dbReference>
<keyword evidence="4" id="KW-0479">Metal-binding</keyword>
<protein>
    <recommendedName>
        <fullName evidence="10">Probable GTP-binding protein EngB</fullName>
    </recommendedName>
</protein>
<dbReference type="InterPro" id="IPR030393">
    <property type="entry name" value="G_ENGB_dom"/>
</dbReference>
<dbReference type="PANTHER" id="PTHR11649:SF13">
    <property type="entry name" value="ENGB-TYPE G DOMAIN-CONTAINING PROTEIN"/>
    <property type="match status" value="1"/>
</dbReference>
<evidence type="ECO:0000256" key="3">
    <source>
        <dbReference type="ARBA" id="ARBA00022618"/>
    </source>
</evidence>
<evidence type="ECO:0000256" key="5">
    <source>
        <dbReference type="ARBA" id="ARBA00022741"/>
    </source>
</evidence>
<reference evidence="12 13" key="1">
    <citation type="submission" date="2018-04" db="EMBL/GenBank/DDBJ databases">
        <title>Novel Campyloabacter and Helicobacter Species and Strains.</title>
        <authorList>
            <person name="Mannion A.J."/>
            <person name="Shen Z."/>
            <person name="Fox J.G."/>
        </authorList>
    </citation>
    <scope>NUCLEOTIDE SEQUENCE [LARGE SCALE GENOMIC DNA]</scope>
    <source>
        <strain evidence="12 13">MIT 17-337</strain>
    </source>
</reference>
<keyword evidence="5 10" id="KW-0547">Nucleotide-binding</keyword>
<dbReference type="GO" id="GO:0005829">
    <property type="term" value="C:cytosol"/>
    <property type="evidence" value="ECO:0007669"/>
    <property type="project" value="TreeGrafter"/>
</dbReference>
<dbReference type="Pfam" id="PF01926">
    <property type="entry name" value="MMR_HSR1"/>
    <property type="match status" value="1"/>
</dbReference>
<evidence type="ECO:0000313" key="13">
    <source>
        <dbReference type="Proteomes" id="UP000256379"/>
    </source>
</evidence>
<dbReference type="GO" id="GO:0005525">
    <property type="term" value="F:GTP binding"/>
    <property type="evidence" value="ECO:0007669"/>
    <property type="project" value="UniProtKB-UniRule"/>
</dbReference>
<evidence type="ECO:0000313" key="12">
    <source>
        <dbReference type="EMBL" id="RDU67518.1"/>
    </source>
</evidence>
<feature type="domain" description="EngB-type G" evidence="11">
    <location>
        <begin position="34"/>
        <end position="246"/>
    </location>
</feature>
<dbReference type="CDD" id="cd01876">
    <property type="entry name" value="YihA_EngB"/>
    <property type="match status" value="1"/>
</dbReference>
<comment type="similarity">
    <text evidence="2 10">Belongs to the TRAFAC class TrmE-Era-EngA-EngB-Septin-like GTPase superfamily. EngB GTPase family.</text>
</comment>
<keyword evidence="6" id="KW-0460">Magnesium</keyword>
<evidence type="ECO:0000256" key="6">
    <source>
        <dbReference type="ARBA" id="ARBA00022842"/>
    </source>
</evidence>
<dbReference type="SUPFAM" id="SSF52540">
    <property type="entry name" value="P-loop containing nucleoside triphosphate hydrolases"/>
    <property type="match status" value="1"/>
</dbReference>
<evidence type="ECO:0000256" key="2">
    <source>
        <dbReference type="ARBA" id="ARBA00009638"/>
    </source>
</evidence>
<dbReference type="RefSeq" id="WP_115542046.1">
    <property type="nucleotide sequence ID" value="NZ_NXLQ01000001.1"/>
</dbReference>
<comment type="caution">
    <text evidence="12">The sequence shown here is derived from an EMBL/GenBank/DDBJ whole genome shotgun (WGS) entry which is preliminary data.</text>
</comment>
<comment type="cofactor">
    <cofactor evidence="1">
        <name>Mg(2+)</name>
        <dbReference type="ChEBI" id="CHEBI:18420"/>
    </cofactor>
</comment>
<dbReference type="GO" id="GO:0046872">
    <property type="term" value="F:metal ion binding"/>
    <property type="evidence" value="ECO:0007669"/>
    <property type="project" value="UniProtKB-KW"/>
</dbReference>
<dbReference type="EMBL" id="NXLQ01000001">
    <property type="protein sequence ID" value="RDU67518.1"/>
    <property type="molecule type" value="Genomic_DNA"/>
</dbReference>
<keyword evidence="8 10" id="KW-0717">Septation</keyword>
<evidence type="ECO:0000256" key="9">
    <source>
        <dbReference type="ARBA" id="ARBA00023306"/>
    </source>
</evidence>
<name>A0A3D8IQF8_9HELI</name>
<proteinExistence type="inferred from homology"/>
<keyword evidence="13" id="KW-1185">Reference proteome</keyword>
<dbReference type="GO" id="GO:0000917">
    <property type="term" value="P:division septum assembly"/>
    <property type="evidence" value="ECO:0007669"/>
    <property type="project" value="UniProtKB-KW"/>
</dbReference>
<evidence type="ECO:0000256" key="8">
    <source>
        <dbReference type="ARBA" id="ARBA00023210"/>
    </source>
</evidence>
<evidence type="ECO:0000256" key="1">
    <source>
        <dbReference type="ARBA" id="ARBA00001946"/>
    </source>
</evidence>